<evidence type="ECO:0000256" key="8">
    <source>
        <dbReference type="ARBA" id="ARBA00023136"/>
    </source>
</evidence>
<dbReference type="Pfam" id="PF00359">
    <property type="entry name" value="PTS_EIIA_2"/>
    <property type="match status" value="1"/>
</dbReference>
<reference evidence="12" key="1">
    <citation type="submission" date="2023-07" db="EMBL/GenBank/DDBJ databases">
        <title>Genomic Encyclopedia of Type Strains, Phase IV (KMG-IV): sequencing the most valuable type-strain genomes for metagenomic binning, comparative biology and taxonomic classification.</title>
        <authorList>
            <person name="Goeker M."/>
        </authorList>
    </citation>
    <scope>NUCLEOTIDE SEQUENCE</scope>
    <source>
        <strain evidence="12">DSM 24202</strain>
    </source>
</reference>
<name>A0AAE4ARP3_9BACT</name>
<sequence length="709" mass="75568">MHEEMSVVAQISILAIQIGVIIFAARFCGKAAQRFHIPPVLGELLAGVIIGPYLLGGIGFGAGHFAQGLFALPASGGLPVSTPLYGIATLGSIILLFMSGLETDLRLFFRYSVAGTVIGLGGVIFSFGFGAGLGMLMLDVGFMDPRCLFLGILSTATSVGITARILSEKKSIDSPEGTTILAAAVIDDVLGIICLAVVMGIVAVSTGDGGGVDWTRIEIIAVKSVGIWLGVTALGLVTAHHIAKFLKLFRPSAVYSILAFGLALLLAGLFEQAGLAMIVGAYVMGLSLSKTDIAFSLQRSLRGIYDFLVPVFFVVMGMLVDVRVLGDMDVLTFGLLYSALAIISKIIGCALPALFLNFNMLGALRIGAGMIPRGEVALIIAGIGATTTMMVGGQPTPIIDPKLFGVAIIMTLMTTIVAPPMLSMMLGIPGKGVKKDVADATLVFTHFTLPSEVVRDFVLRTLMENLRLEGFRHSEFTRDENIINFRKENVTFTLLIDNNGFDFESSSDNVRLIRTAMYETFVELHKNMEELKRMACPVGMSEGIINGSEAPRKRVPLDLDKIISHDCVVNDLKATTHEAAICELVQVLARSGRLLDIELCQRDVLAREAVVHTCIAGGIALPHARTNGVSELVTAIGISRNGCDTPGDNGPKTRIFVLSLCPKFAEGPYLQFVAHVASVLGNEKNVQALSASPEIEDIRAVFLSKLKKG</sequence>
<keyword evidence="8 10" id="KW-0472">Membrane</keyword>
<evidence type="ECO:0000256" key="5">
    <source>
        <dbReference type="ARBA" id="ARBA00022989"/>
    </source>
</evidence>
<dbReference type="GO" id="GO:0015297">
    <property type="term" value="F:antiporter activity"/>
    <property type="evidence" value="ECO:0007669"/>
    <property type="project" value="UniProtKB-KW"/>
</dbReference>
<dbReference type="PANTHER" id="PTHR43562">
    <property type="entry name" value="NAPA-TYPE SODIUM/HYDROGEN ANTIPORTER"/>
    <property type="match status" value="1"/>
</dbReference>
<dbReference type="PROSITE" id="PS00372">
    <property type="entry name" value="PTS_EIIA_TYPE_2_HIS"/>
    <property type="match status" value="1"/>
</dbReference>
<accession>A0AAE4ARP3</accession>
<dbReference type="PANTHER" id="PTHR43562:SF3">
    <property type="entry name" value="SODIUM ION_PROTON EXCHANGER (EUROFUNG)"/>
    <property type="match status" value="1"/>
</dbReference>
<evidence type="ECO:0000259" key="11">
    <source>
        <dbReference type="PROSITE" id="PS51094"/>
    </source>
</evidence>
<keyword evidence="2" id="KW-0813">Transport</keyword>
<comment type="subcellular location">
    <subcellularLocation>
        <location evidence="1">Membrane</location>
        <topology evidence="1">Multi-pass membrane protein</topology>
    </subcellularLocation>
</comment>
<keyword evidence="9" id="KW-0739">Sodium transport</keyword>
<dbReference type="Proteomes" id="UP001238163">
    <property type="component" value="Unassembled WGS sequence"/>
</dbReference>
<proteinExistence type="predicted"/>
<evidence type="ECO:0000256" key="1">
    <source>
        <dbReference type="ARBA" id="ARBA00004141"/>
    </source>
</evidence>
<dbReference type="InterPro" id="IPR002178">
    <property type="entry name" value="PTS_EIIA_type-2_dom"/>
</dbReference>
<keyword evidence="6" id="KW-0915">Sodium</keyword>
<evidence type="ECO:0000256" key="7">
    <source>
        <dbReference type="ARBA" id="ARBA00023065"/>
    </source>
</evidence>
<feature type="transmembrane region" description="Helical" evidence="10">
    <location>
        <begin position="225"/>
        <end position="246"/>
    </location>
</feature>
<feature type="transmembrane region" description="Helical" evidence="10">
    <location>
        <begin position="179"/>
        <end position="205"/>
    </location>
</feature>
<dbReference type="GO" id="GO:0006814">
    <property type="term" value="P:sodium ion transport"/>
    <property type="evidence" value="ECO:0007669"/>
    <property type="project" value="UniProtKB-KW"/>
</dbReference>
<organism evidence="12 13">
    <name type="scientific">Oligosphaera ethanolica</name>
    <dbReference type="NCBI Taxonomy" id="760260"/>
    <lineage>
        <taxon>Bacteria</taxon>
        <taxon>Pseudomonadati</taxon>
        <taxon>Lentisphaerota</taxon>
        <taxon>Oligosphaeria</taxon>
        <taxon>Oligosphaerales</taxon>
        <taxon>Oligosphaeraceae</taxon>
        <taxon>Oligosphaera</taxon>
    </lineage>
</organism>
<dbReference type="Gene3D" id="1.20.1530.20">
    <property type="match status" value="1"/>
</dbReference>
<feature type="transmembrane region" description="Helical" evidence="10">
    <location>
        <begin position="403"/>
        <end position="426"/>
    </location>
</feature>
<keyword evidence="5 10" id="KW-1133">Transmembrane helix</keyword>
<feature type="transmembrane region" description="Helical" evidence="10">
    <location>
        <begin position="337"/>
        <end position="358"/>
    </location>
</feature>
<feature type="transmembrane region" description="Helical" evidence="10">
    <location>
        <begin position="113"/>
        <end position="136"/>
    </location>
</feature>
<dbReference type="InterPro" id="IPR016152">
    <property type="entry name" value="PTrfase/Anion_transptr"/>
</dbReference>
<dbReference type="PROSITE" id="PS51094">
    <property type="entry name" value="PTS_EIIA_TYPE_2"/>
    <property type="match status" value="1"/>
</dbReference>
<protein>
    <submittedName>
        <fullName evidence="12">Kef-type K+ transport system membrane component KefB/mannitol/fructose-specific phosphotransferase system IIA component (Ntr-type)</fullName>
    </submittedName>
</protein>
<dbReference type="Pfam" id="PF00999">
    <property type="entry name" value="Na_H_Exchanger"/>
    <property type="match status" value="1"/>
</dbReference>
<feature type="transmembrane region" description="Helical" evidence="10">
    <location>
        <begin position="82"/>
        <end position="101"/>
    </location>
</feature>
<evidence type="ECO:0000256" key="10">
    <source>
        <dbReference type="SAM" id="Phobius"/>
    </source>
</evidence>
<dbReference type="EMBL" id="JAUSVL010000001">
    <property type="protein sequence ID" value="MDQ0291702.1"/>
    <property type="molecule type" value="Genomic_DNA"/>
</dbReference>
<feature type="transmembrane region" description="Helical" evidence="10">
    <location>
        <begin position="148"/>
        <end position="167"/>
    </location>
</feature>
<evidence type="ECO:0000256" key="2">
    <source>
        <dbReference type="ARBA" id="ARBA00022448"/>
    </source>
</evidence>
<evidence type="ECO:0000256" key="4">
    <source>
        <dbReference type="ARBA" id="ARBA00022692"/>
    </source>
</evidence>
<evidence type="ECO:0000256" key="6">
    <source>
        <dbReference type="ARBA" id="ARBA00023053"/>
    </source>
</evidence>
<dbReference type="GO" id="GO:1902600">
    <property type="term" value="P:proton transmembrane transport"/>
    <property type="evidence" value="ECO:0007669"/>
    <property type="project" value="InterPro"/>
</dbReference>
<feature type="transmembrane region" description="Helical" evidence="10">
    <location>
        <begin position="253"/>
        <end position="270"/>
    </location>
</feature>
<keyword evidence="7" id="KW-0406">Ion transport</keyword>
<evidence type="ECO:0000256" key="3">
    <source>
        <dbReference type="ARBA" id="ARBA00022449"/>
    </source>
</evidence>
<feature type="transmembrane region" description="Helical" evidence="10">
    <location>
        <begin position="307"/>
        <end position="325"/>
    </location>
</feature>
<keyword evidence="13" id="KW-1185">Reference proteome</keyword>
<feature type="transmembrane region" description="Helical" evidence="10">
    <location>
        <begin position="40"/>
        <end position="62"/>
    </location>
</feature>
<evidence type="ECO:0000313" key="13">
    <source>
        <dbReference type="Proteomes" id="UP001238163"/>
    </source>
</evidence>
<gene>
    <name evidence="12" type="ORF">J3R75_003809</name>
</gene>
<dbReference type="GO" id="GO:0016020">
    <property type="term" value="C:membrane"/>
    <property type="evidence" value="ECO:0007669"/>
    <property type="project" value="UniProtKB-SubCell"/>
</dbReference>
<keyword evidence="4 10" id="KW-0812">Transmembrane</keyword>
<dbReference type="AlphaFoldDB" id="A0AAE4ARP3"/>
<feature type="transmembrane region" description="Helical" evidence="10">
    <location>
        <begin position="370"/>
        <end position="391"/>
    </location>
</feature>
<dbReference type="Gene3D" id="3.40.930.10">
    <property type="entry name" value="Mannitol-specific EII, Chain A"/>
    <property type="match status" value="1"/>
</dbReference>
<dbReference type="InterPro" id="IPR006153">
    <property type="entry name" value="Cation/H_exchanger_TM"/>
</dbReference>
<evidence type="ECO:0000256" key="9">
    <source>
        <dbReference type="ARBA" id="ARBA00023201"/>
    </source>
</evidence>
<dbReference type="SUPFAM" id="SSF55804">
    <property type="entry name" value="Phoshotransferase/anion transport protein"/>
    <property type="match status" value="1"/>
</dbReference>
<dbReference type="InterPro" id="IPR038770">
    <property type="entry name" value="Na+/solute_symporter_sf"/>
</dbReference>
<evidence type="ECO:0000313" key="12">
    <source>
        <dbReference type="EMBL" id="MDQ0291702.1"/>
    </source>
</evidence>
<feature type="domain" description="PTS EIIA type-2" evidence="11">
    <location>
        <begin position="561"/>
        <end position="705"/>
    </location>
</feature>
<feature type="transmembrane region" description="Helical" evidence="10">
    <location>
        <begin position="6"/>
        <end position="28"/>
    </location>
</feature>
<dbReference type="RefSeq" id="WP_307264876.1">
    <property type="nucleotide sequence ID" value="NZ_JAUSVL010000001.1"/>
</dbReference>
<comment type="caution">
    <text evidence="12">The sequence shown here is derived from an EMBL/GenBank/DDBJ whole genome shotgun (WGS) entry which is preliminary data.</text>
</comment>
<keyword evidence="3" id="KW-0050">Antiport</keyword>